<dbReference type="Proteomes" id="UP000185124">
    <property type="component" value="Unassembled WGS sequence"/>
</dbReference>
<dbReference type="RefSeq" id="WP_159450961.1">
    <property type="nucleotide sequence ID" value="NZ_FSQT01000001.1"/>
</dbReference>
<feature type="compositionally biased region" description="Gly residues" evidence="1">
    <location>
        <begin position="11"/>
        <end position="27"/>
    </location>
</feature>
<keyword evidence="3" id="KW-1185">Reference proteome</keyword>
<feature type="region of interest" description="Disordered" evidence="1">
    <location>
        <begin position="1"/>
        <end position="40"/>
    </location>
</feature>
<accession>A0A1N5U2C5</accession>
<evidence type="ECO:0000256" key="1">
    <source>
        <dbReference type="SAM" id="MobiDB-lite"/>
    </source>
</evidence>
<dbReference type="STRING" id="709881.SAMN04489832_0530"/>
<reference evidence="3" key="1">
    <citation type="submission" date="2016-12" db="EMBL/GenBank/DDBJ databases">
        <authorList>
            <person name="Varghese N."/>
            <person name="Submissions S."/>
        </authorList>
    </citation>
    <scope>NUCLEOTIDE SEQUENCE [LARGE SCALE GENOMIC DNA]</scope>
    <source>
        <strain evidence="3">DSM 45599</strain>
    </source>
</reference>
<gene>
    <name evidence="2" type="ORF">SAMN04489832_0530</name>
</gene>
<sequence>MSISHRPPGFREGGGASKAGRTAGGGEQLAADPATGQRRVLTSLPDRALVILPGD</sequence>
<evidence type="ECO:0000313" key="2">
    <source>
        <dbReference type="EMBL" id="SIM54487.1"/>
    </source>
</evidence>
<proteinExistence type="predicted"/>
<protein>
    <submittedName>
        <fullName evidence="2">Uncharacterized protein</fullName>
    </submittedName>
</protein>
<dbReference type="EMBL" id="FSQT01000001">
    <property type="protein sequence ID" value="SIM54487.1"/>
    <property type="molecule type" value="Genomic_DNA"/>
</dbReference>
<evidence type="ECO:0000313" key="3">
    <source>
        <dbReference type="Proteomes" id="UP000185124"/>
    </source>
</evidence>
<organism evidence="2 3">
    <name type="scientific">Micromonospora cremea</name>
    <dbReference type="NCBI Taxonomy" id="709881"/>
    <lineage>
        <taxon>Bacteria</taxon>
        <taxon>Bacillati</taxon>
        <taxon>Actinomycetota</taxon>
        <taxon>Actinomycetes</taxon>
        <taxon>Micromonosporales</taxon>
        <taxon>Micromonosporaceae</taxon>
        <taxon>Micromonospora</taxon>
    </lineage>
</organism>
<dbReference type="AlphaFoldDB" id="A0A1N5U2C5"/>
<name>A0A1N5U2C5_9ACTN</name>